<dbReference type="PROSITE" id="PS00041">
    <property type="entry name" value="HTH_ARAC_FAMILY_1"/>
    <property type="match status" value="1"/>
</dbReference>
<evidence type="ECO:0000259" key="5">
    <source>
        <dbReference type="PROSITE" id="PS01124"/>
    </source>
</evidence>
<name>A0A318EPJ8_9FIRM</name>
<evidence type="ECO:0000256" key="3">
    <source>
        <dbReference type="ARBA" id="ARBA00023163"/>
    </source>
</evidence>
<evidence type="ECO:0000256" key="2">
    <source>
        <dbReference type="ARBA" id="ARBA00023125"/>
    </source>
</evidence>
<dbReference type="InterPro" id="IPR018062">
    <property type="entry name" value="HTH_AraC-typ_CS"/>
</dbReference>
<evidence type="ECO:0000256" key="1">
    <source>
        <dbReference type="ARBA" id="ARBA00023015"/>
    </source>
</evidence>
<proteinExistence type="predicted"/>
<dbReference type="PANTHER" id="PTHR43280">
    <property type="entry name" value="ARAC-FAMILY TRANSCRIPTIONAL REGULATOR"/>
    <property type="match status" value="1"/>
</dbReference>
<dbReference type="Pfam" id="PF12833">
    <property type="entry name" value="HTH_18"/>
    <property type="match status" value="1"/>
</dbReference>
<dbReference type="Gene3D" id="2.60.120.10">
    <property type="entry name" value="Jelly Rolls"/>
    <property type="match status" value="1"/>
</dbReference>
<feature type="domain" description="HTH araC/xylS-type" evidence="5">
    <location>
        <begin position="211"/>
        <end position="292"/>
    </location>
</feature>
<dbReference type="SMART" id="SM00342">
    <property type="entry name" value="HTH_ARAC"/>
    <property type="match status" value="1"/>
</dbReference>
<dbReference type="EMBL" id="QICS01000002">
    <property type="protein sequence ID" value="PXV93395.1"/>
    <property type="molecule type" value="Genomic_DNA"/>
</dbReference>
<protein>
    <submittedName>
        <fullName evidence="6">AraC-like DNA-binding protein</fullName>
    </submittedName>
</protein>
<feature type="coiled-coil region" evidence="4">
    <location>
        <begin position="89"/>
        <end position="116"/>
    </location>
</feature>
<evidence type="ECO:0000256" key="4">
    <source>
        <dbReference type="SAM" id="Coils"/>
    </source>
</evidence>
<dbReference type="InterPro" id="IPR014710">
    <property type="entry name" value="RmlC-like_jellyroll"/>
</dbReference>
<reference evidence="6 7" key="1">
    <citation type="submission" date="2018-05" db="EMBL/GenBank/DDBJ databases">
        <title>Genomic Encyclopedia of Type Strains, Phase IV (KMG-IV): sequencing the most valuable type-strain genomes for metagenomic binning, comparative biology and taxonomic classification.</title>
        <authorList>
            <person name="Goeker M."/>
        </authorList>
    </citation>
    <scope>NUCLEOTIDE SEQUENCE [LARGE SCALE GENOMIC DNA]</scope>
    <source>
        <strain evidence="6 7">DSM 28816</strain>
    </source>
</reference>
<dbReference type="PROSITE" id="PS01124">
    <property type="entry name" value="HTH_ARAC_FAMILY_2"/>
    <property type="match status" value="1"/>
</dbReference>
<dbReference type="InterPro" id="IPR018060">
    <property type="entry name" value="HTH_AraC"/>
</dbReference>
<keyword evidence="2 6" id="KW-0238">DNA-binding</keyword>
<comment type="caution">
    <text evidence="6">The sequence shown here is derived from an EMBL/GenBank/DDBJ whole genome shotgun (WGS) entry which is preliminary data.</text>
</comment>
<sequence>MVDWKKIDEINPYVRMMRLKKAASLIGKWRDIDNVFTYIAAGSGDFIVDGIRYSLHTGNVIIMPPYKTHLIISNGSEPLVQYIMHFDYFEKSERVLLEHKDVLDEEERKIEVSEQEQLLGQNVTIAEIPDFERNDIMRDYLCLMREFEDKKHGRGIMLKSGCINILVKTLRACRTPQESQVDKDAKKTKSWIHIEKTIEYLHNCAILPDNDTIASDIGVSPNYLTKVFQEYLGMSLHKYILNIKIEKAQQILLAGNANVTETAEKCGFSSIHVFSKTFRNIVGISPSEFLNQNVSREQLEVNMRNCLNINREETV</sequence>
<dbReference type="PANTHER" id="PTHR43280:SF28">
    <property type="entry name" value="HTH-TYPE TRANSCRIPTIONAL ACTIVATOR RHAS"/>
    <property type="match status" value="1"/>
</dbReference>
<dbReference type="Proteomes" id="UP000247523">
    <property type="component" value="Unassembled WGS sequence"/>
</dbReference>
<organism evidence="6 7">
    <name type="scientific">Lachnotalea glycerini</name>
    <dbReference type="NCBI Taxonomy" id="1763509"/>
    <lineage>
        <taxon>Bacteria</taxon>
        <taxon>Bacillati</taxon>
        <taxon>Bacillota</taxon>
        <taxon>Clostridia</taxon>
        <taxon>Lachnospirales</taxon>
        <taxon>Lachnospiraceae</taxon>
        <taxon>Lachnotalea</taxon>
    </lineage>
</organism>
<accession>A0A318EPJ8</accession>
<dbReference type="SUPFAM" id="SSF46689">
    <property type="entry name" value="Homeodomain-like"/>
    <property type="match status" value="1"/>
</dbReference>
<dbReference type="InterPro" id="IPR020449">
    <property type="entry name" value="Tscrpt_reg_AraC-type_HTH"/>
</dbReference>
<keyword evidence="3" id="KW-0804">Transcription</keyword>
<evidence type="ECO:0000313" key="7">
    <source>
        <dbReference type="Proteomes" id="UP000247523"/>
    </source>
</evidence>
<dbReference type="AlphaFoldDB" id="A0A318EPJ8"/>
<evidence type="ECO:0000313" key="6">
    <source>
        <dbReference type="EMBL" id="PXV93395.1"/>
    </source>
</evidence>
<keyword evidence="1" id="KW-0805">Transcription regulation</keyword>
<dbReference type="InterPro" id="IPR037923">
    <property type="entry name" value="HTH-like"/>
</dbReference>
<dbReference type="GO" id="GO:0003700">
    <property type="term" value="F:DNA-binding transcription factor activity"/>
    <property type="evidence" value="ECO:0007669"/>
    <property type="project" value="InterPro"/>
</dbReference>
<dbReference type="PRINTS" id="PR00032">
    <property type="entry name" value="HTHARAC"/>
</dbReference>
<dbReference type="Gene3D" id="1.10.10.60">
    <property type="entry name" value="Homeodomain-like"/>
    <property type="match status" value="2"/>
</dbReference>
<dbReference type="SUPFAM" id="SSF51215">
    <property type="entry name" value="Regulatory protein AraC"/>
    <property type="match status" value="1"/>
</dbReference>
<keyword evidence="4" id="KW-0175">Coiled coil</keyword>
<dbReference type="InterPro" id="IPR003313">
    <property type="entry name" value="AraC-bd"/>
</dbReference>
<dbReference type="InterPro" id="IPR009057">
    <property type="entry name" value="Homeodomain-like_sf"/>
</dbReference>
<dbReference type="Pfam" id="PF02311">
    <property type="entry name" value="AraC_binding"/>
    <property type="match status" value="1"/>
</dbReference>
<dbReference type="RefSeq" id="WP_110290489.1">
    <property type="nucleotide sequence ID" value="NZ_QICS01000002.1"/>
</dbReference>
<gene>
    <name evidence="6" type="ORF">C8E03_102163</name>
</gene>
<dbReference type="GO" id="GO:0043565">
    <property type="term" value="F:sequence-specific DNA binding"/>
    <property type="evidence" value="ECO:0007669"/>
    <property type="project" value="InterPro"/>
</dbReference>